<name>A0A5C7B9X6_9FLAO</name>
<organism evidence="2 3">
    <name type="scientific">Psychroserpens burtonensis</name>
    <dbReference type="NCBI Taxonomy" id="49278"/>
    <lineage>
        <taxon>Bacteria</taxon>
        <taxon>Pseudomonadati</taxon>
        <taxon>Bacteroidota</taxon>
        <taxon>Flavobacteriia</taxon>
        <taxon>Flavobacteriales</taxon>
        <taxon>Flavobacteriaceae</taxon>
        <taxon>Psychroserpens</taxon>
    </lineage>
</organism>
<dbReference type="EMBL" id="VOSB01000005">
    <property type="protein sequence ID" value="TXE19158.1"/>
    <property type="molecule type" value="Genomic_DNA"/>
</dbReference>
<comment type="caution">
    <text evidence="2">The sequence shown here is derived from an EMBL/GenBank/DDBJ whole genome shotgun (WGS) entry which is preliminary data.</text>
</comment>
<protein>
    <submittedName>
        <fullName evidence="2">DUF4377 domain-containing protein</fullName>
    </submittedName>
</protein>
<gene>
    <name evidence="2" type="ORF">ES692_04710</name>
</gene>
<dbReference type="RefSeq" id="WP_084142231.1">
    <property type="nucleotide sequence ID" value="NZ_VOSB01000005.1"/>
</dbReference>
<sequence length="156" mass="18519">MTIDPKLSFQNYEHFKRLTLSFPDSPIEYIDDFDFEWGYTYKINVRETRLRSTLSDGTQYDYALNHIISKIKGPNSTPFKLFLDPSLYYHPVDASQQEINKTLKPINDSLYLYFDKVKIEVPANLKILFNQILEGKVSRMGHFIFINEERIRLVHF</sequence>
<dbReference type="InterPro" id="IPR025485">
    <property type="entry name" value="DUF4377"/>
</dbReference>
<proteinExistence type="predicted"/>
<dbReference type="Proteomes" id="UP000321938">
    <property type="component" value="Unassembled WGS sequence"/>
</dbReference>
<reference evidence="2 3" key="1">
    <citation type="submission" date="2019-08" db="EMBL/GenBank/DDBJ databases">
        <title>Genome of Psychroserpens burtonensis ACAM 167.</title>
        <authorList>
            <person name="Bowman J.P."/>
        </authorList>
    </citation>
    <scope>NUCLEOTIDE SEQUENCE [LARGE SCALE GENOMIC DNA]</scope>
    <source>
        <strain evidence="2 3">ACAM 167</strain>
    </source>
</reference>
<dbReference type="AlphaFoldDB" id="A0A5C7B9X6"/>
<dbReference type="OrthoDB" id="880459at2"/>
<evidence type="ECO:0000313" key="2">
    <source>
        <dbReference type="EMBL" id="TXE19158.1"/>
    </source>
</evidence>
<evidence type="ECO:0000259" key="1">
    <source>
        <dbReference type="Pfam" id="PF14302"/>
    </source>
</evidence>
<accession>A0A5C7B9X6</accession>
<evidence type="ECO:0000313" key="3">
    <source>
        <dbReference type="Proteomes" id="UP000321938"/>
    </source>
</evidence>
<keyword evidence="3" id="KW-1185">Reference proteome</keyword>
<dbReference type="Pfam" id="PF14302">
    <property type="entry name" value="DUF4377"/>
    <property type="match status" value="1"/>
</dbReference>
<feature type="domain" description="DUF4377" evidence="1">
    <location>
        <begin position="29"/>
        <end position="70"/>
    </location>
</feature>